<dbReference type="Pfam" id="PF12854">
    <property type="entry name" value="PPR_1"/>
    <property type="match status" value="1"/>
</dbReference>
<dbReference type="PROSITE" id="PS51375">
    <property type="entry name" value="PPR"/>
    <property type="match status" value="5"/>
</dbReference>
<sequence length="867" mass="99080">MLSLKHVTKHRFRSKSLFSSIPNTYPCTSLSASSSSSSSSSCPPSTSNYFLGTRNDVAASFKTWFRTRHRSKDPLLPRIYQILSSDTDDFSAALSALSLPLCEPFVLQVLRHGGAHGDILSCLKFFDWAGRQPGYHHTRATFVAIFRILSRANLRPLILDFLHSFRKRIFAHRVRFDDTLVVGYSIAGKPEVALHLFGRMRFHGLDLDCFAYHVLLNALVEKNYCNAFDSIVKQIRMKGYENHATNVIVVKCLCRQGRLEEAEAFLNELMCRGVELQGLEVSYLVGSLCESNRFERAIELVRQFGMSGLVPLEHVYGMWIKGLVKGGRVDEALEFFMKKKGSEGYILGTIRYNVLIWRLLRENRLRQVYDLLMDMNESCIPPDVVTMNAVLCFFCKVGMVDVALELYNSRSQYGMSLSHMAYKYLILTLCWDGSTREAYSVLRNSVDQGYFPDKQTFATLANALCQECMVDEMKELLCLAWGRNFMPTATIYDKFILALCRAGRVEDGYLIQGEINNIATSVSYVKMAMGFIKLNRGDIAARILVEMKGKGHKLKSSLCRAVIGCLLEMDNPRAQVFNLLEMLTQSEPRHEIYHFFIDGVGHAMKAELAREVFELMQRNGIEPNLSSHILMLKSYMKSGRISDALNYFNNLQSQGIVGKKLYNSLIVGLCKSNRPGVALGLLFDMLRAGLNPSVECYEDIVQKFCSLKRYHEALHLVYLYEKIGRQITSFIGNVLLFHSFISPQFYDIYVHNRGLRHGEFSGNSTFSLVIGAFSGRLRVSHSIEDLEKLIATCFRLDIYTYNLLLRKATISDMDQARELFDRICQKGYEPNCWTYDIMVHGFTKQGRKDEAKQWVEEMFRKGFYHRK</sequence>
<keyword evidence="2" id="KW-0677">Repeat</keyword>
<evidence type="ECO:0000256" key="1">
    <source>
        <dbReference type="ARBA" id="ARBA00007626"/>
    </source>
</evidence>
<reference evidence="5" key="2">
    <citation type="submission" date="2025-08" db="UniProtKB">
        <authorList>
            <consortium name="RefSeq"/>
        </authorList>
    </citation>
    <scope>IDENTIFICATION</scope>
    <source>
        <tissue evidence="5">Young leaves</tissue>
    </source>
</reference>
<feature type="repeat" description="PPR" evidence="3">
    <location>
        <begin position="589"/>
        <end position="623"/>
    </location>
</feature>
<dbReference type="InterPro" id="IPR002885">
    <property type="entry name" value="PPR_rpt"/>
</dbReference>
<feature type="repeat" description="PPR" evidence="3">
    <location>
        <begin position="658"/>
        <end position="692"/>
    </location>
</feature>
<dbReference type="InterPro" id="IPR011990">
    <property type="entry name" value="TPR-like_helical_dom_sf"/>
</dbReference>
<dbReference type="Pfam" id="PF01535">
    <property type="entry name" value="PPR"/>
    <property type="match status" value="6"/>
</dbReference>
<feature type="repeat" description="PPR" evidence="3">
    <location>
        <begin position="831"/>
        <end position="865"/>
    </location>
</feature>
<comment type="similarity">
    <text evidence="1">Belongs to the PPR family. P subfamily.</text>
</comment>
<accession>A0A8B8JHX2</accession>
<dbReference type="Proteomes" id="UP000694853">
    <property type="component" value="Unplaced"/>
</dbReference>
<evidence type="ECO:0000313" key="5">
    <source>
        <dbReference type="RefSeq" id="XP_027330987.1"/>
    </source>
</evidence>
<dbReference type="KEGG" id="aprc:113846670"/>
<dbReference type="NCBIfam" id="TIGR00756">
    <property type="entry name" value="PPR"/>
    <property type="match status" value="7"/>
</dbReference>
<dbReference type="OrthoDB" id="185373at2759"/>
<dbReference type="Pfam" id="PF13041">
    <property type="entry name" value="PPR_2"/>
    <property type="match status" value="1"/>
</dbReference>
<dbReference type="GO" id="GO:0003729">
    <property type="term" value="F:mRNA binding"/>
    <property type="evidence" value="ECO:0007669"/>
    <property type="project" value="TreeGrafter"/>
</dbReference>
<evidence type="ECO:0000256" key="3">
    <source>
        <dbReference type="PROSITE-ProRule" id="PRU00708"/>
    </source>
</evidence>
<dbReference type="AlphaFoldDB" id="A0A8B8JHX2"/>
<dbReference type="RefSeq" id="XP_027330987.1">
    <property type="nucleotide sequence ID" value="XM_027475186.1"/>
</dbReference>
<dbReference type="GeneID" id="113846670"/>
<proteinExistence type="inferred from homology"/>
<protein>
    <submittedName>
        <fullName evidence="5">Pentatricopeptide repeat-containing protein At1g71210, mitochondrial</fullName>
    </submittedName>
</protein>
<feature type="repeat" description="PPR" evidence="3">
    <location>
        <begin position="383"/>
        <end position="417"/>
    </location>
</feature>
<name>A0A8B8JHX2_ABRPR</name>
<keyword evidence="4" id="KW-1185">Reference proteome</keyword>
<evidence type="ECO:0000256" key="2">
    <source>
        <dbReference type="ARBA" id="ARBA00022737"/>
    </source>
</evidence>
<gene>
    <name evidence="5" type="primary">LOC113846670</name>
</gene>
<dbReference type="PANTHER" id="PTHR47938:SF19">
    <property type="entry name" value="OS02G0127600 PROTEIN"/>
    <property type="match status" value="1"/>
</dbReference>
<dbReference type="Gene3D" id="1.25.40.10">
    <property type="entry name" value="Tetratricopeptide repeat domain"/>
    <property type="match status" value="7"/>
</dbReference>
<dbReference type="PANTHER" id="PTHR47938">
    <property type="entry name" value="RESPIRATORY COMPLEX I CHAPERONE (CIA84), PUTATIVE (AFU_ORTHOLOGUE AFUA_2G06020)-RELATED"/>
    <property type="match status" value="1"/>
</dbReference>
<evidence type="ECO:0000313" key="4">
    <source>
        <dbReference type="Proteomes" id="UP000694853"/>
    </source>
</evidence>
<organism evidence="4 5">
    <name type="scientific">Abrus precatorius</name>
    <name type="common">Indian licorice</name>
    <name type="synonym">Glycine abrus</name>
    <dbReference type="NCBI Taxonomy" id="3816"/>
    <lineage>
        <taxon>Eukaryota</taxon>
        <taxon>Viridiplantae</taxon>
        <taxon>Streptophyta</taxon>
        <taxon>Embryophyta</taxon>
        <taxon>Tracheophyta</taxon>
        <taxon>Spermatophyta</taxon>
        <taxon>Magnoliopsida</taxon>
        <taxon>eudicotyledons</taxon>
        <taxon>Gunneridae</taxon>
        <taxon>Pentapetalae</taxon>
        <taxon>rosids</taxon>
        <taxon>fabids</taxon>
        <taxon>Fabales</taxon>
        <taxon>Fabaceae</taxon>
        <taxon>Papilionoideae</taxon>
        <taxon>50 kb inversion clade</taxon>
        <taxon>NPAAA clade</taxon>
        <taxon>indigoferoid/millettioid clade</taxon>
        <taxon>Abreae</taxon>
        <taxon>Abrus</taxon>
    </lineage>
</organism>
<feature type="repeat" description="PPR" evidence="3">
    <location>
        <begin position="242"/>
        <end position="276"/>
    </location>
</feature>
<reference evidence="4" key="1">
    <citation type="journal article" date="2019" name="Toxins">
        <title>Detection of Abrin-Like and Prepropulchellin-Like Toxin Genes and Transcripts Using Whole Genome Sequencing and Full-Length Transcript Sequencing of Abrus precatorius.</title>
        <authorList>
            <person name="Hovde B.T."/>
            <person name="Daligault H.E."/>
            <person name="Hanschen E.R."/>
            <person name="Kunde Y.A."/>
            <person name="Johnson M.B."/>
            <person name="Starkenburg S.R."/>
            <person name="Johnson S.L."/>
        </authorList>
    </citation>
    <scope>NUCLEOTIDE SEQUENCE [LARGE SCALE GENOMIC DNA]</scope>
</reference>